<sequence>MELIHELEGSPRNAYGGAAGYFSYSGNMDLAITIRTLSIHDGKITVQVGAGIVFDSDPAAENEECRNKSAAIRKAIELAANGLDLNSLEK</sequence>
<dbReference type="Pfam" id="PF00425">
    <property type="entry name" value="Chorismate_bind"/>
    <property type="match status" value="1"/>
</dbReference>
<dbReference type="InterPro" id="IPR015890">
    <property type="entry name" value="Chorismate_C"/>
</dbReference>
<evidence type="ECO:0000313" key="2">
    <source>
        <dbReference type="EMBL" id="MPN46029.1"/>
    </source>
</evidence>
<dbReference type="SUPFAM" id="SSF56322">
    <property type="entry name" value="ADC synthase"/>
    <property type="match status" value="1"/>
</dbReference>
<dbReference type="InterPro" id="IPR019999">
    <property type="entry name" value="Anth_synth_I-like"/>
</dbReference>
<proteinExistence type="predicted"/>
<protein>
    <submittedName>
        <fullName evidence="2">Anthranilate synthase component 1</fullName>
        <ecNumber evidence="2">4.1.3.27</ecNumber>
    </submittedName>
</protein>
<dbReference type="InterPro" id="IPR005801">
    <property type="entry name" value="ADC_synthase"/>
</dbReference>
<gene>
    <name evidence="2" type="primary">trpE_35</name>
    <name evidence="2" type="ORF">SDC9_193608</name>
</gene>
<name>A0A645I6K7_9ZZZZ</name>
<feature type="domain" description="Chorismate-utilising enzyme C-terminal" evidence="1">
    <location>
        <begin position="1"/>
        <end position="68"/>
    </location>
</feature>
<dbReference type="EC" id="4.1.3.27" evidence="2"/>
<dbReference type="GO" id="GO:0000162">
    <property type="term" value="P:L-tryptophan biosynthetic process"/>
    <property type="evidence" value="ECO:0007669"/>
    <property type="project" value="TreeGrafter"/>
</dbReference>
<accession>A0A645I6K7</accession>
<dbReference type="PANTHER" id="PTHR11236">
    <property type="entry name" value="AMINOBENZOATE/ANTHRANILATE SYNTHASE"/>
    <property type="match status" value="1"/>
</dbReference>
<organism evidence="2">
    <name type="scientific">bioreactor metagenome</name>
    <dbReference type="NCBI Taxonomy" id="1076179"/>
    <lineage>
        <taxon>unclassified sequences</taxon>
        <taxon>metagenomes</taxon>
        <taxon>ecological metagenomes</taxon>
    </lineage>
</organism>
<dbReference type="PANTHER" id="PTHR11236:SF9">
    <property type="entry name" value="ANTHRANILATE SYNTHASE COMPONENT 1"/>
    <property type="match status" value="1"/>
</dbReference>
<dbReference type="PRINTS" id="PR00095">
    <property type="entry name" value="ANTSNTHASEI"/>
</dbReference>
<comment type="caution">
    <text evidence="2">The sequence shown here is derived from an EMBL/GenBank/DDBJ whole genome shotgun (WGS) entry which is preliminary data.</text>
</comment>
<dbReference type="AlphaFoldDB" id="A0A645I6K7"/>
<evidence type="ECO:0000259" key="1">
    <source>
        <dbReference type="Pfam" id="PF00425"/>
    </source>
</evidence>
<keyword evidence="2" id="KW-0456">Lyase</keyword>
<dbReference type="EMBL" id="VSSQ01106336">
    <property type="protein sequence ID" value="MPN46029.1"/>
    <property type="molecule type" value="Genomic_DNA"/>
</dbReference>
<reference evidence="2" key="1">
    <citation type="submission" date="2019-08" db="EMBL/GenBank/DDBJ databases">
        <authorList>
            <person name="Kucharzyk K."/>
            <person name="Murdoch R.W."/>
            <person name="Higgins S."/>
            <person name="Loffler F."/>
        </authorList>
    </citation>
    <scope>NUCLEOTIDE SEQUENCE</scope>
</reference>
<dbReference type="Gene3D" id="3.60.120.10">
    <property type="entry name" value="Anthranilate synthase"/>
    <property type="match status" value="1"/>
</dbReference>
<dbReference type="GO" id="GO:0004049">
    <property type="term" value="F:anthranilate synthase activity"/>
    <property type="evidence" value="ECO:0007669"/>
    <property type="project" value="UniProtKB-EC"/>
</dbReference>